<reference evidence="4 5" key="1">
    <citation type="journal article" date="2017" name="ISME J.">
        <title>Potential for microbial H2 and metal transformations associated with novel bacteria and archaea in deep terrestrial subsurface sediments.</title>
        <authorList>
            <person name="Hernsdorf A.W."/>
            <person name="Amano Y."/>
            <person name="Miyakawa K."/>
            <person name="Ise K."/>
            <person name="Suzuki Y."/>
            <person name="Anantharaman K."/>
            <person name="Probst A."/>
            <person name="Burstein D."/>
            <person name="Thomas B.C."/>
            <person name="Banfield J.F."/>
        </authorList>
    </citation>
    <scope>NUCLEOTIDE SEQUENCE [LARGE SCALE GENOMIC DNA]</scope>
    <source>
        <strain evidence="4">HGW-Wallbacteria-1</strain>
    </source>
</reference>
<feature type="repeat" description="TPR" evidence="1">
    <location>
        <begin position="145"/>
        <end position="178"/>
    </location>
</feature>
<keyword evidence="2" id="KW-0732">Signal</keyword>
<dbReference type="Pfam" id="PF01464">
    <property type="entry name" value="SLT"/>
    <property type="match status" value="1"/>
</dbReference>
<dbReference type="InterPro" id="IPR011990">
    <property type="entry name" value="TPR-like_helical_dom_sf"/>
</dbReference>
<sequence>MVNKVQIAFLFLLITGFPLASSLIAAEKGSSVSAASAASAGKTGVPQSSSGKATVAGDLKETLFKRGVRQMKAGDYAAASRDFLKAVNVDFIFSDLARYYHGRCSLALARKESRSNSAAGRKHLEQAEQSMMRLVEYYPASPLLYKALVDMGRIRLELGNTEGAIHAFRKALEEASNRPEIDYIYTTDGPAAVFQLLLDALESQRKWGEAADTYFQRLTRLWLRENGHVLRQRLVELGKKYKLPYVERKYYREMAAIYSRTGNHARVVEVLGNALGSGEKLPDNLNRIMALSLSAIGRKNEALQQWRLMKMKAGRNSSLTLECDYNIAGLLKALGQKDEALKIWTAIASEHPKSYLADNSLLAAAQCNDGEADLRLLERVVWEYTSGDVASRSMQLALEILEKQGGTAGTIPFLKKTISLARDTALYPFTAFRLAEAYTQTGKKSKAHSVLETLVKESPDDYYSIFTRLGPERINAMGFEGTKREVRNFDHGLRLSFAGLPKAGAGPVKVADHILALRLKEHDMALLLLHDRIRKVPGDLQSRFNLCLAYYLTGRYNATIRNAESFWNSAAMKKSFPKLEYLAFPFCHAAAVLKETDAGQKVDPLFVQAIMREESRFKHSDVSWSGAIGLMQIMPKTGAWIATKRGDSDFRDEKLFDPSTNIRYGSWYIDYLSGNVGRDLFDIAAAYNGGPGSVAKWKKKFGNLSREAFVEAIPFDETRRYVKKVIRSYAIYRRLYVPVSSGK</sequence>
<accession>A0A2N1PQ68</accession>
<evidence type="ECO:0000313" key="5">
    <source>
        <dbReference type="Proteomes" id="UP000233256"/>
    </source>
</evidence>
<dbReference type="SUPFAM" id="SSF48452">
    <property type="entry name" value="TPR-like"/>
    <property type="match status" value="2"/>
</dbReference>
<dbReference type="CDD" id="cd13401">
    <property type="entry name" value="Slt70-like"/>
    <property type="match status" value="1"/>
</dbReference>
<dbReference type="Proteomes" id="UP000233256">
    <property type="component" value="Unassembled WGS sequence"/>
</dbReference>
<comment type="caution">
    <text evidence="4">The sequence shown here is derived from an EMBL/GenBank/DDBJ whole genome shotgun (WGS) entry which is preliminary data.</text>
</comment>
<evidence type="ECO:0000313" key="4">
    <source>
        <dbReference type="EMBL" id="PKK90478.1"/>
    </source>
</evidence>
<dbReference type="InterPro" id="IPR019734">
    <property type="entry name" value="TPR_rpt"/>
</dbReference>
<evidence type="ECO:0000256" key="2">
    <source>
        <dbReference type="SAM" id="SignalP"/>
    </source>
</evidence>
<feature type="domain" description="Transglycosylase SLT" evidence="3">
    <location>
        <begin position="598"/>
        <end position="708"/>
    </location>
</feature>
<organism evidence="4 5">
    <name type="scientific">Candidatus Wallbacteria bacterium HGW-Wallbacteria-1</name>
    <dbReference type="NCBI Taxonomy" id="2013854"/>
    <lineage>
        <taxon>Bacteria</taxon>
        <taxon>Candidatus Walliibacteriota</taxon>
    </lineage>
</organism>
<feature type="chain" id="PRO_5014631975" description="Transglycosylase SLT domain-containing protein" evidence="2">
    <location>
        <begin position="21"/>
        <end position="743"/>
    </location>
</feature>
<dbReference type="SMART" id="SM00028">
    <property type="entry name" value="TPR"/>
    <property type="match status" value="3"/>
</dbReference>
<dbReference type="Pfam" id="PF13174">
    <property type="entry name" value="TPR_6"/>
    <property type="match status" value="1"/>
</dbReference>
<dbReference type="PROSITE" id="PS50005">
    <property type="entry name" value="TPR"/>
    <property type="match status" value="1"/>
</dbReference>
<dbReference type="PANTHER" id="PTHR37423">
    <property type="entry name" value="SOLUBLE LYTIC MUREIN TRANSGLYCOSYLASE-RELATED"/>
    <property type="match status" value="1"/>
</dbReference>
<feature type="signal peptide" evidence="2">
    <location>
        <begin position="1"/>
        <end position="20"/>
    </location>
</feature>
<gene>
    <name evidence="4" type="ORF">CVV64_08930</name>
</gene>
<dbReference type="Gene3D" id="1.10.530.10">
    <property type="match status" value="1"/>
</dbReference>
<evidence type="ECO:0000256" key="1">
    <source>
        <dbReference type="PROSITE-ProRule" id="PRU00339"/>
    </source>
</evidence>
<keyword evidence="1" id="KW-0802">TPR repeat</keyword>
<protein>
    <recommendedName>
        <fullName evidence="3">Transglycosylase SLT domain-containing protein</fullName>
    </recommendedName>
</protein>
<dbReference type="Gene3D" id="1.25.40.10">
    <property type="entry name" value="Tetratricopeptide repeat domain"/>
    <property type="match status" value="3"/>
</dbReference>
<dbReference type="InterPro" id="IPR023346">
    <property type="entry name" value="Lysozyme-like_dom_sf"/>
</dbReference>
<dbReference type="PANTHER" id="PTHR37423:SF2">
    <property type="entry name" value="MEMBRANE-BOUND LYTIC MUREIN TRANSGLYCOSYLASE C"/>
    <property type="match status" value="1"/>
</dbReference>
<dbReference type="InterPro" id="IPR008258">
    <property type="entry name" value="Transglycosylase_SLT_dom_1"/>
</dbReference>
<dbReference type="AlphaFoldDB" id="A0A2N1PQ68"/>
<name>A0A2N1PQ68_9BACT</name>
<dbReference type="EMBL" id="PGXC01000005">
    <property type="protein sequence ID" value="PKK90478.1"/>
    <property type="molecule type" value="Genomic_DNA"/>
</dbReference>
<proteinExistence type="predicted"/>
<dbReference type="Pfam" id="PF13181">
    <property type="entry name" value="TPR_8"/>
    <property type="match status" value="1"/>
</dbReference>
<evidence type="ECO:0000259" key="3">
    <source>
        <dbReference type="Pfam" id="PF01464"/>
    </source>
</evidence>
<dbReference type="SUPFAM" id="SSF53955">
    <property type="entry name" value="Lysozyme-like"/>
    <property type="match status" value="1"/>
</dbReference>